<keyword evidence="2" id="KW-1185">Reference proteome</keyword>
<dbReference type="OrthoDB" id="1684217at2"/>
<reference evidence="1 2" key="1">
    <citation type="submission" date="2018-03" db="EMBL/GenBank/DDBJ databases">
        <title>Genomic Encyclopedia of Archaeal and Bacterial Type Strains, Phase II (KMG-II): from individual species to whole genera.</title>
        <authorList>
            <person name="Goeker M."/>
        </authorList>
    </citation>
    <scope>NUCLEOTIDE SEQUENCE [LARGE SCALE GENOMIC DNA]</scope>
    <source>
        <strain evidence="1 2">DSM 13175</strain>
    </source>
</reference>
<accession>A0A2T0WC90</accession>
<proteinExistence type="predicted"/>
<gene>
    <name evidence="1" type="ORF">CLV38_101188</name>
</gene>
<organism evidence="1 2">
    <name type="scientific">Alkalibacterium olivapovliticus</name>
    <dbReference type="NCBI Taxonomy" id="99907"/>
    <lineage>
        <taxon>Bacteria</taxon>
        <taxon>Bacillati</taxon>
        <taxon>Bacillota</taxon>
        <taxon>Bacilli</taxon>
        <taxon>Lactobacillales</taxon>
        <taxon>Carnobacteriaceae</taxon>
        <taxon>Alkalibacterium</taxon>
    </lineage>
</organism>
<protein>
    <submittedName>
        <fullName evidence="1">Uncharacterized protein</fullName>
    </submittedName>
</protein>
<dbReference type="EMBL" id="PVTO01000001">
    <property type="protein sequence ID" value="PRY84266.1"/>
    <property type="molecule type" value="Genomic_DNA"/>
</dbReference>
<evidence type="ECO:0000313" key="1">
    <source>
        <dbReference type="EMBL" id="PRY84266.1"/>
    </source>
</evidence>
<comment type="caution">
    <text evidence="1">The sequence shown here is derived from an EMBL/GenBank/DDBJ whole genome shotgun (WGS) entry which is preliminary data.</text>
</comment>
<sequence>MANEHLKTTVLGILEEQLRMDDPKITGITLKRLEDNGHSTKKAKEMIAQVLLDEIYFVLNKGRPFDLSRYEKEMKKLK</sequence>
<dbReference type="Proteomes" id="UP000238205">
    <property type="component" value="Unassembled WGS sequence"/>
</dbReference>
<dbReference type="RefSeq" id="WP_106190304.1">
    <property type="nucleotide sequence ID" value="NZ_PVTO01000001.1"/>
</dbReference>
<evidence type="ECO:0000313" key="2">
    <source>
        <dbReference type="Proteomes" id="UP000238205"/>
    </source>
</evidence>
<name>A0A2T0WC90_9LACT</name>
<dbReference type="AlphaFoldDB" id="A0A2T0WC90"/>